<name>A0ABS1BR49_9NEIS</name>
<comment type="caution">
    <text evidence="1">The sequence shown here is derived from an EMBL/GenBank/DDBJ whole genome shotgun (WGS) entry which is preliminary data.</text>
</comment>
<dbReference type="RefSeq" id="WP_200521705.1">
    <property type="nucleotide sequence ID" value="NZ_JAEHNZ010000001.1"/>
</dbReference>
<evidence type="ECO:0000313" key="1">
    <source>
        <dbReference type="EMBL" id="MBK0395653.1"/>
    </source>
</evidence>
<gene>
    <name evidence="1" type="ORF">JDW22_03385</name>
</gene>
<proteinExistence type="predicted"/>
<reference evidence="1 2" key="1">
    <citation type="journal article" date="2021" name="Pathogens">
        <title>Isolation and Characterization of Kingella bonacorsii sp. nov., A Novel Kingella Species Detected in a Stable Periodontitis Subject.</title>
        <authorList>
            <person name="Antezack A."/>
            <person name="Boxberger M."/>
            <person name="Rolland C."/>
            <person name="Monnet-Corti V."/>
            <person name="La Scola B."/>
        </authorList>
    </citation>
    <scope>NUCLEOTIDE SEQUENCE [LARGE SCALE GENOMIC DNA]</scope>
    <source>
        <strain evidence="1 2">Marseille-Q4569</strain>
    </source>
</reference>
<sequence>MGWGKRDLHTALSLKAELKRLNITYERIVSDHWESFAKAFADCEYIKGKAFTVGIEGNNCRLRHRCARAIRRSCCFSKSEFYHFKVFDLVFHYVNNGYV</sequence>
<organism evidence="1 2">
    <name type="scientific">Kingella bonacorsii</name>
    <dbReference type="NCBI Taxonomy" id="2796361"/>
    <lineage>
        <taxon>Bacteria</taxon>
        <taxon>Pseudomonadati</taxon>
        <taxon>Pseudomonadota</taxon>
        <taxon>Betaproteobacteria</taxon>
        <taxon>Neisseriales</taxon>
        <taxon>Neisseriaceae</taxon>
        <taxon>Kingella</taxon>
    </lineage>
</organism>
<protein>
    <submittedName>
        <fullName evidence="1">IS1 family transposase</fullName>
    </submittedName>
</protein>
<dbReference type="Proteomes" id="UP000614058">
    <property type="component" value="Unassembled WGS sequence"/>
</dbReference>
<dbReference type="Pfam" id="PF03400">
    <property type="entry name" value="DDE_Tnp_IS1"/>
    <property type="match status" value="1"/>
</dbReference>
<keyword evidence="2" id="KW-1185">Reference proteome</keyword>
<dbReference type="InterPro" id="IPR005063">
    <property type="entry name" value="Transposase_27"/>
</dbReference>
<accession>A0ABS1BR49</accession>
<dbReference type="EMBL" id="JAEHNZ010000001">
    <property type="protein sequence ID" value="MBK0395653.1"/>
    <property type="molecule type" value="Genomic_DNA"/>
</dbReference>
<evidence type="ECO:0000313" key="2">
    <source>
        <dbReference type="Proteomes" id="UP000614058"/>
    </source>
</evidence>